<feature type="compositionally biased region" description="Basic and acidic residues" evidence="1">
    <location>
        <begin position="67"/>
        <end position="76"/>
    </location>
</feature>
<keyword evidence="5" id="KW-1185">Reference proteome</keyword>
<keyword evidence="4" id="KW-0808">Transferase</keyword>
<feature type="region of interest" description="Disordered" evidence="1">
    <location>
        <begin position="55"/>
        <end position="82"/>
    </location>
</feature>
<dbReference type="STRING" id="4781.A0A0N7L697"/>
<dbReference type="EMBL" id="CCYD01000810">
    <property type="protein sequence ID" value="CEG43667.1"/>
    <property type="molecule type" value="Genomic_DNA"/>
</dbReference>
<dbReference type="RefSeq" id="XP_024580036.1">
    <property type="nucleotide sequence ID" value="XM_024729683.1"/>
</dbReference>
<sequence>MFLGYAEDTKKYRVYDLEKDKISVSRSVKLDKREVGGIYETHSPKQVKLIHVTKNNDDSAVSGPTKPEQDQDKPMECEEEKEIPDAPMNEEEFDINGRTRKPMLLLENGSVTEESLEGSEGPPSPKRARIDGDGLIAEAVLAYAVSVGEESDLPTTYAQAMASDEAKKWRPAMDAELNSHRQNRTWTLVPRVDKYGVDFFETYSPVANMYSIRVVLAVYAVLDYKMEQLEVDTTFFNSVLSDCVYMEDPIGD</sequence>
<keyword evidence="4" id="KW-0548">Nucleotidyltransferase</keyword>
<dbReference type="OMA" id="KPMECEE"/>
<dbReference type="AlphaFoldDB" id="A0A0N7L697"/>
<dbReference type="GO" id="GO:0003964">
    <property type="term" value="F:RNA-directed DNA polymerase activity"/>
    <property type="evidence" value="ECO:0007669"/>
    <property type="project" value="UniProtKB-KW"/>
</dbReference>
<keyword evidence="4" id="KW-0695">RNA-directed DNA polymerase</keyword>
<feature type="domain" description="Reverse transcriptase Ty1/copia-type" evidence="2">
    <location>
        <begin position="195"/>
        <end position="251"/>
    </location>
</feature>
<proteinExistence type="predicted"/>
<dbReference type="OrthoDB" id="122357at2759"/>
<organism evidence="4 5">
    <name type="scientific">Plasmopara halstedii</name>
    <name type="common">Downy mildew of sunflower</name>
    <dbReference type="NCBI Taxonomy" id="4781"/>
    <lineage>
        <taxon>Eukaryota</taxon>
        <taxon>Sar</taxon>
        <taxon>Stramenopiles</taxon>
        <taxon>Oomycota</taxon>
        <taxon>Peronosporomycetes</taxon>
        <taxon>Peronosporales</taxon>
        <taxon>Peronosporaceae</taxon>
        <taxon>Plasmopara</taxon>
    </lineage>
</organism>
<dbReference type="Proteomes" id="UP000054928">
    <property type="component" value="Unassembled WGS sequence"/>
</dbReference>
<evidence type="ECO:0000259" key="3">
    <source>
        <dbReference type="Pfam" id="PF25597"/>
    </source>
</evidence>
<evidence type="ECO:0000313" key="4">
    <source>
        <dbReference type="EMBL" id="CEG43667.1"/>
    </source>
</evidence>
<dbReference type="GeneID" id="36409019"/>
<protein>
    <submittedName>
        <fullName evidence="4">FOG: Transposon-encoded proteins with TYA, reverse transcriptase, integrase domains in various combinations</fullName>
    </submittedName>
</protein>
<dbReference type="InterPro" id="IPR057670">
    <property type="entry name" value="SH3_retrovirus"/>
</dbReference>
<evidence type="ECO:0000259" key="2">
    <source>
        <dbReference type="Pfam" id="PF07727"/>
    </source>
</evidence>
<dbReference type="InterPro" id="IPR013103">
    <property type="entry name" value="RVT_2"/>
</dbReference>
<reference evidence="5" key="1">
    <citation type="submission" date="2014-09" db="EMBL/GenBank/DDBJ databases">
        <authorList>
            <person name="Sharma Rahul"/>
            <person name="Thines Marco"/>
        </authorList>
    </citation>
    <scope>NUCLEOTIDE SEQUENCE [LARGE SCALE GENOMIC DNA]</scope>
</reference>
<evidence type="ECO:0000313" key="5">
    <source>
        <dbReference type="Proteomes" id="UP000054928"/>
    </source>
</evidence>
<name>A0A0N7L697_PLAHL</name>
<evidence type="ECO:0000256" key="1">
    <source>
        <dbReference type="SAM" id="MobiDB-lite"/>
    </source>
</evidence>
<accession>A0A0N7L697</accession>
<dbReference type="Pfam" id="PF07727">
    <property type="entry name" value="RVT_2"/>
    <property type="match status" value="1"/>
</dbReference>
<dbReference type="Pfam" id="PF25597">
    <property type="entry name" value="SH3_retrovirus"/>
    <property type="match status" value="1"/>
</dbReference>
<feature type="domain" description="Retroviral polymerase SH3-like" evidence="3">
    <location>
        <begin position="1"/>
        <end position="34"/>
    </location>
</feature>